<protein>
    <submittedName>
        <fullName evidence="2">PTS system mannose/fructose/sorbose family transporter subunit IID</fullName>
    </submittedName>
</protein>
<feature type="transmembrane region" description="Helical" evidence="1">
    <location>
        <begin position="114"/>
        <end position="134"/>
    </location>
</feature>
<sequence>MTSKNELTKEDKKMIHSIFWRSFPLYAQYSYAKNGGAGFAYALMPAINRFYKKAEDKKEALYRNIVWFNTTGNFSSFIMGLAASMEKENSEKPDFDESSINAVRSSLMGPMAGIGDSIFWGVLRIIAAGVAVGLGNEGNILAPLVFLLIYNIPSIITRYYGTFLGYTLGSKYIEKIYSSGVIHIMTKAASTLGLIMVGGMTSNIVTFTAKLQWSAGSNTMFKLQDILDQILVGMVPLGVTLLCFYLMNKKVSFNLVLVGIVAFGIILSILGIA</sequence>
<evidence type="ECO:0000313" key="3">
    <source>
        <dbReference type="Proteomes" id="UP000774130"/>
    </source>
</evidence>
<feature type="transmembrane region" description="Helical" evidence="1">
    <location>
        <begin position="140"/>
        <end position="160"/>
    </location>
</feature>
<accession>A0ABS6TA34</accession>
<feature type="transmembrane region" description="Helical" evidence="1">
    <location>
        <begin position="181"/>
        <end position="206"/>
    </location>
</feature>
<evidence type="ECO:0000256" key="1">
    <source>
        <dbReference type="SAM" id="Phobius"/>
    </source>
</evidence>
<keyword evidence="1" id="KW-0472">Membrane</keyword>
<dbReference type="Proteomes" id="UP000774130">
    <property type="component" value="Unassembled WGS sequence"/>
</dbReference>
<dbReference type="EMBL" id="JAHUZB010000001">
    <property type="protein sequence ID" value="MBV7389759.1"/>
    <property type="molecule type" value="Genomic_DNA"/>
</dbReference>
<dbReference type="InterPro" id="IPR050303">
    <property type="entry name" value="GatZ_KbaZ_carbometab"/>
</dbReference>
<name>A0ABS6TA34_9ENTE</name>
<dbReference type="InterPro" id="IPR004704">
    <property type="entry name" value="PTS_IID_man"/>
</dbReference>
<dbReference type="Pfam" id="PF03613">
    <property type="entry name" value="EIID-AGA"/>
    <property type="match status" value="1"/>
</dbReference>
<comment type="caution">
    <text evidence="2">The sequence shown here is derived from an EMBL/GenBank/DDBJ whole genome shotgun (WGS) entry which is preliminary data.</text>
</comment>
<evidence type="ECO:0000313" key="2">
    <source>
        <dbReference type="EMBL" id="MBV7389759.1"/>
    </source>
</evidence>
<dbReference type="PANTHER" id="PTHR32502:SF23">
    <property type="entry name" value="TRANSPORT PROTEIN, PTS SYSTEM"/>
    <property type="match status" value="1"/>
</dbReference>
<dbReference type="PROSITE" id="PS51108">
    <property type="entry name" value="PTS_EIID"/>
    <property type="match status" value="1"/>
</dbReference>
<keyword evidence="1" id="KW-0812">Transmembrane</keyword>
<reference evidence="2 3" key="1">
    <citation type="submission" date="2021-06" db="EMBL/GenBank/DDBJ databases">
        <title>Enterococcus alishanensis sp. nov., a novel lactic acid bacterium isolated from fresh coffee beans.</title>
        <authorList>
            <person name="Chen Y.-S."/>
        </authorList>
    </citation>
    <scope>NUCLEOTIDE SEQUENCE [LARGE SCALE GENOMIC DNA]</scope>
    <source>
        <strain evidence="2 3">ALS3</strain>
    </source>
</reference>
<proteinExistence type="predicted"/>
<feature type="transmembrane region" description="Helical" evidence="1">
    <location>
        <begin position="226"/>
        <end position="246"/>
    </location>
</feature>
<feature type="transmembrane region" description="Helical" evidence="1">
    <location>
        <begin position="253"/>
        <end position="272"/>
    </location>
</feature>
<keyword evidence="3" id="KW-1185">Reference proteome</keyword>
<gene>
    <name evidence="2" type="ORF">KUA55_03640</name>
</gene>
<keyword evidence="1" id="KW-1133">Transmembrane helix</keyword>
<organism evidence="2 3">
    <name type="scientific">Enterococcus alishanensis</name>
    <dbReference type="NCBI Taxonomy" id="1303817"/>
    <lineage>
        <taxon>Bacteria</taxon>
        <taxon>Bacillati</taxon>
        <taxon>Bacillota</taxon>
        <taxon>Bacilli</taxon>
        <taxon>Lactobacillales</taxon>
        <taxon>Enterococcaceae</taxon>
        <taxon>Enterococcus</taxon>
    </lineage>
</organism>
<dbReference type="PANTHER" id="PTHR32502">
    <property type="entry name" value="N-ACETYLGALACTOSAMINE PERMEASE II COMPONENT-RELATED"/>
    <property type="match status" value="1"/>
</dbReference>
<dbReference type="RefSeq" id="WP_218324803.1">
    <property type="nucleotide sequence ID" value="NZ_JAHUZB010000001.1"/>
</dbReference>